<dbReference type="Proteomes" id="UP000463388">
    <property type="component" value="Unassembled WGS sequence"/>
</dbReference>
<evidence type="ECO:0000313" key="3">
    <source>
        <dbReference type="Proteomes" id="UP000463388"/>
    </source>
</evidence>
<gene>
    <name evidence="2" type="ORF">GKZ27_04925</name>
</gene>
<organism evidence="2 3">
    <name type="scientific">Adlercreutzia mucosicola</name>
    <dbReference type="NCBI Taxonomy" id="580026"/>
    <lineage>
        <taxon>Bacteria</taxon>
        <taxon>Bacillati</taxon>
        <taxon>Actinomycetota</taxon>
        <taxon>Coriobacteriia</taxon>
        <taxon>Eggerthellales</taxon>
        <taxon>Eggerthellaceae</taxon>
        <taxon>Adlercreutzia</taxon>
    </lineage>
</organism>
<dbReference type="InterPro" id="IPR010572">
    <property type="entry name" value="Tail_dom"/>
</dbReference>
<keyword evidence="3" id="KW-1185">Reference proteome</keyword>
<protein>
    <recommendedName>
        <fullName evidence="1">Tail spike domain-containing protein</fullName>
    </recommendedName>
</protein>
<dbReference type="OrthoDB" id="5056238at2"/>
<dbReference type="AlphaFoldDB" id="A0A6N8JPT2"/>
<dbReference type="Pfam" id="PF06605">
    <property type="entry name" value="Prophage_tail"/>
    <property type="match status" value="1"/>
</dbReference>
<reference evidence="2 3" key="1">
    <citation type="submission" date="2019-12" db="EMBL/GenBank/DDBJ databases">
        <title>Microbes associate with the intestines of laboratory mice.</title>
        <authorList>
            <person name="Navarre W."/>
            <person name="Wong E."/>
        </authorList>
    </citation>
    <scope>NUCLEOTIDE SEQUENCE [LARGE SCALE GENOMIC DNA]</scope>
    <source>
        <strain evidence="2 3">NM66_B29</strain>
    </source>
</reference>
<evidence type="ECO:0000259" key="1">
    <source>
        <dbReference type="Pfam" id="PF06605"/>
    </source>
</evidence>
<evidence type="ECO:0000313" key="2">
    <source>
        <dbReference type="EMBL" id="MVX60800.1"/>
    </source>
</evidence>
<dbReference type="NCBIfam" id="TIGR01665">
    <property type="entry name" value="put_anti_recept"/>
    <property type="match status" value="1"/>
</dbReference>
<dbReference type="RefSeq" id="WP_160345519.1">
    <property type="nucleotide sequence ID" value="NZ_WSRR01000008.1"/>
</dbReference>
<dbReference type="InterPro" id="IPR007119">
    <property type="entry name" value="Phage_tail_spike_N"/>
</dbReference>
<feature type="domain" description="Tail spike" evidence="1">
    <location>
        <begin position="173"/>
        <end position="372"/>
    </location>
</feature>
<name>A0A6N8JPT2_9ACTN</name>
<accession>A0A6N8JPT2</accession>
<proteinExistence type="predicted"/>
<comment type="caution">
    <text evidence="2">The sequence shown here is derived from an EMBL/GenBank/DDBJ whole genome shotgun (WGS) entry which is preliminary data.</text>
</comment>
<dbReference type="EMBL" id="WSRR01000008">
    <property type="protein sequence ID" value="MVX60800.1"/>
    <property type="molecule type" value="Genomic_DNA"/>
</dbReference>
<sequence>MLYTVTITNGSESVNIHDRYERIAGAQISKERNAIDSMAFTIYPDNPGYALLDSMTTTIQVRNGKTGRLDFDGRVVKAPGSMDGNGLISKAVLCEGVEAYLCDSTQPYLAERQWSGGNGRTGLQEFIDYVLARHNERVEPHKRVYRGNVDLVTYETTGGVYKGLQRDTTRETLFGKLVDVFGGEMRVRRNEADGLLYLDYSKKLGRDRETPVEVARNMASVSMDEDPTQVITRLYPLGAKLEDSEDRITVASVNGGRQYIDDADALAKYGILEGTQTWDDVTQPANLLSAARSWLAENNRFPHSAAVSVYDLSLIDKAPDELSLLDWYPCRNHLVGLDEPLEIIKQTIDINEPHASSVDFGNSTAKQSSQATAALASKVAQLEKMLGL</sequence>